<dbReference type="HOGENOM" id="CLU_528602_0_0_7"/>
<dbReference type="KEGG" id="bbat:Bdt_1109"/>
<dbReference type="InterPro" id="IPR011478">
    <property type="entry name" value="DUF1585"/>
</dbReference>
<dbReference type="EMBL" id="CP002930">
    <property type="protein sequence ID" value="AFY00809.1"/>
    <property type="molecule type" value="Genomic_DNA"/>
</dbReference>
<feature type="domain" description="DUF1585" evidence="2">
    <location>
        <begin position="379"/>
        <end position="444"/>
    </location>
</feature>
<dbReference type="AlphaFoldDB" id="K7Z8N0"/>
<dbReference type="RefSeq" id="WP_015090275.1">
    <property type="nucleotide sequence ID" value="NC_019567.1"/>
</dbReference>
<dbReference type="Pfam" id="PF07624">
    <property type="entry name" value="PSD2"/>
    <property type="match status" value="1"/>
</dbReference>
<keyword evidence="1" id="KW-0732">Signal</keyword>
<sequence length="476" mass="52396">MRSLLLINFGLVLLFAQSSFGGDAQGFARCYAQIVARPVPVRHELLLKVKSGQISLADACMSLLDWGNMTADGKLQRTDSLAISVLNNFYSFHRTWFPTAIKDQVLGYQHEFDFPTDSFVEFSAPALLMTSSLFNKTPYKDVLSGTAVVAPHRAVAPVKVDFVESLAVRGLAIRAGTEAPFSGTGLLTGLYESKASVVVGDYFVPKMGDFGKVAQDVGATPLVDILKGLGGGILGQPGFFLLNSGHAKGVLYDGASKLPRKWAKAALESMLCLNLPALRERDISEYYAPNSTTPFRASSSCITCHATMDQMALSARNLFVAETAGGNNQKVILVGRFPATKEVRGYSWPSEPVADFYKESTKGRIFYRSFSTGQLVNETTENLEDLGGKLANKDEFYQCAAKRYFKYFTGYDVALYDRSDPQNESLNRSLAAKDIELRKFVEGLGQGLRETQSLRDLVRRIIDSPYYQSYNRGAYE</sequence>
<gene>
    <name evidence="3" type="ORF">Bdt_1109</name>
</gene>
<evidence type="ECO:0000259" key="2">
    <source>
        <dbReference type="Pfam" id="PF07624"/>
    </source>
</evidence>
<evidence type="ECO:0000313" key="4">
    <source>
        <dbReference type="Proteomes" id="UP000010074"/>
    </source>
</evidence>
<evidence type="ECO:0000313" key="3">
    <source>
        <dbReference type="EMBL" id="AFY00809.1"/>
    </source>
</evidence>
<name>K7Z8N0_BDEBC</name>
<dbReference type="OrthoDB" id="5287673at2"/>
<dbReference type="STRING" id="1069642.Bdt_1109"/>
<protein>
    <recommendedName>
        <fullName evidence="2">DUF1585 domain-containing protein</fullName>
    </recommendedName>
</protein>
<dbReference type="PATRIC" id="fig|1069642.3.peg.1096"/>
<accession>K7Z8N0</accession>
<dbReference type="Proteomes" id="UP000010074">
    <property type="component" value="Chromosome"/>
</dbReference>
<organism evidence="3 4">
    <name type="scientific">Bdellovibrio bacteriovorus str. Tiberius</name>
    <dbReference type="NCBI Taxonomy" id="1069642"/>
    <lineage>
        <taxon>Bacteria</taxon>
        <taxon>Pseudomonadati</taxon>
        <taxon>Bdellovibrionota</taxon>
        <taxon>Bdellovibrionia</taxon>
        <taxon>Bdellovibrionales</taxon>
        <taxon>Pseudobdellovibrionaceae</taxon>
        <taxon>Bdellovibrio</taxon>
    </lineage>
</organism>
<feature type="signal peptide" evidence="1">
    <location>
        <begin position="1"/>
        <end position="21"/>
    </location>
</feature>
<reference evidence="3 4" key="1">
    <citation type="journal article" date="2012" name="BMC Genomics">
        <title>Genome analysis of a simultaneously predatory and prey-independent, novel Bdellovibrio bacteriovorus from the River Tiber, supports in silico predictions of both ancient and recent lateral gene transfer from diverse bacteria.</title>
        <authorList>
            <person name="Hobley L."/>
            <person name="Lerner T.R."/>
            <person name="Williams L.E."/>
            <person name="Lambert C."/>
            <person name="Till R."/>
            <person name="Milner D.S."/>
            <person name="Basford S.M."/>
            <person name="Capeness M.J."/>
            <person name="Fenton A.K."/>
            <person name="Atterbury R.J."/>
            <person name="Harris M.A."/>
            <person name="Sockett R.E."/>
        </authorList>
    </citation>
    <scope>NUCLEOTIDE SEQUENCE [LARGE SCALE GENOMIC DNA]</scope>
    <source>
        <strain evidence="3 4">Tiberius</strain>
    </source>
</reference>
<proteinExistence type="predicted"/>
<evidence type="ECO:0000256" key="1">
    <source>
        <dbReference type="SAM" id="SignalP"/>
    </source>
</evidence>
<feature type="chain" id="PRO_5003915749" description="DUF1585 domain-containing protein" evidence="1">
    <location>
        <begin position="22"/>
        <end position="476"/>
    </location>
</feature>